<dbReference type="Gene3D" id="3.10.20.370">
    <property type="match status" value="1"/>
</dbReference>
<dbReference type="InterPro" id="IPR041577">
    <property type="entry name" value="RT_RNaseH_2"/>
</dbReference>
<dbReference type="Gene3D" id="1.10.340.70">
    <property type="match status" value="1"/>
</dbReference>
<gene>
    <name evidence="5" type="ORF">AALP_AAs69829U000200</name>
</gene>
<dbReference type="CDD" id="cd01647">
    <property type="entry name" value="RT_LTR"/>
    <property type="match status" value="1"/>
</dbReference>
<dbReference type="InterPro" id="IPR000477">
    <property type="entry name" value="RT_dom"/>
</dbReference>
<dbReference type="Pfam" id="PF00078">
    <property type="entry name" value="RVT_1"/>
    <property type="match status" value="1"/>
</dbReference>
<evidence type="ECO:0000256" key="2">
    <source>
        <dbReference type="SAM" id="MobiDB-lite"/>
    </source>
</evidence>
<dbReference type="PANTHER" id="PTHR48475">
    <property type="entry name" value="RIBONUCLEASE H"/>
    <property type="match status" value="1"/>
</dbReference>
<reference evidence="6" key="1">
    <citation type="journal article" date="2015" name="Nat. Plants">
        <title>Genome expansion of Arabis alpina linked with retrotransposition and reduced symmetric DNA methylation.</title>
        <authorList>
            <person name="Willing E.M."/>
            <person name="Rawat V."/>
            <person name="Mandakova T."/>
            <person name="Maumus F."/>
            <person name="James G.V."/>
            <person name="Nordstroem K.J."/>
            <person name="Becker C."/>
            <person name="Warthmann N."/>
            <person name="Chica C."/>
            <person name="Szarzynska B."/>
            <person name="Zytnicki M."/>
            <person name="Albani M.C."/>
            <person name="Kiefer C."/>
            <person name="Bergonzi S."/>
            <person name="Castaings L."/>
            <person name="Mateos J.L."/>
            <person name="Berns M.C."/>
            <person name="Bujdoso N."/>
            <person name="Piofczyk T."/>
            <person name="de Lorenzo L."/>
            <person name="Barrero-Sicilia C."/>
            <person name="Mateos I."/>
            <person name="Piednoel M."/>
            <person name="Hagmann J."/>
            <person name="Chen-Min-Tao R."/>
            <person name="Iglesias-Fernandez R."/>
            <person name="Schuster S.C."/>
            <person name="Alonso-Blanco C."/>
            <person name="Roudier F."/>
            <person name="Carbonero P."/>
            <person name="Paz-Ares J."/>
            <person name="Davis S.J."/>
            <person name="Pecinka A."/>
            <person name="Quesneville H."/>
            <person name="Colot V."/>
            <person name="Lysak M.A."/>
            <person name="Weigel D."/>
            <person name="Coupland G."/>
            <person name="Schneeberger K."/>
        </authorList>
    </citation>
    <scope>NUCLEOTIDE SEQUENCE [LARGE SCALE GENOMIC DNA]</scope>
    <source>
        <strain evidence="6">cv. Pajares</strain>
    </source>
</reference>
<dbReference type="InterPro" id="IPR005162">
    <property type="entry name" value="Retrotrans_gag_dom"/>
</dbReference>
<dbReference type="Pfam" id="PF03732">
    <property type="entry name" value="Retrotrans_gag"/>
    <property type="match status" value="1"/>
</dbReference>
<dbReference type="InterPro" id="IPR012337">
    <property type="entry name" value="RNaseH-like_sf"/>
</dbReference>
<feature type="region of interest" description="Disordered" evidence="2">
    <location>
        <begin position="1"/>
        <end position="22"/>
    </location>
</feature>
<dbReference type="SUPFAM" id="SSF56672">
    <property type="entry name" value="DNA/RNA polymerases"/>
    <property type="match status" value="1"/>
</dbReference>
<dbReference type="InterPro" id="IPR041588">
    <property type="entry name" value="Integrase_H2C2"/>
</dbReference>
<evidence type="ECO:0000259" key="4">
    <source>
        <dbReference type="PROSITE" id="PS50994"/>
    </source>
</evidence>
<dbReference type="GO" id="GO:0006310">
    <property type="term" value="P:DNA recombination"/>
    <property type="evidence" value="ECO:0007669"/>
    <property type="project" value="UniProtKB-KW"/>
</dbReference>
<feature type="compositionally biased region" description="Basic and acidic residues" evidence="2">
    <location>
        <begin position="313"/>
        <end position="322"/>
    </location>
</feature>
<dbReference type="OMA" id="IHANISH"/>
<keyword evidence="1" id="KW-0233">DNA recombination</keyword>
<dbReference type="OrthoDB" id="1091791at2759"/>
<dbReference type="PANTHER" id="PTHR48475:SF2">
    <property type="entry name" value="RIBONUCLEASE H"/>
    <property type="match status" value="1"/>
</dbReference>
<dbReference type="PROSITE" id="PS50994">
    <property type="entry name" value="INTEGRASE"/>
    <property type="match status" value="1"/>
</dbReference>
<dbReference type="Pfam" id="PF00665">
    <property type="entry name" value="rve"/>
    <property type="match status" value="1"/>
</dbReference>
<feature type="region of interest" description="Disordered" evidence="2">
    <location>
        <begin position="166"/>
        <end position="240"/>
    </location>
</feature>
<dbReference type="PROSITE" id="PS50878">
    <property type="entry name" value="RT_POL"/>
    <property type="match status" value="1"/>
</dbReference>
<dbReference type="Gene3D" id="3.10.10.10">
    <property type="entry name" value="HIV Type 1 Reverse Transcriptase, subunit A, domain 1"/>
    <property type="match status" value="1"/>
</dbReference>
<dbReference type="Pfam" id="PF13456">
    <property type="entry name" value="RVT_3"/>
    <property type="match status" value="1"/>
</dbReference>
<dbReference type="InterPro" id="IPR001584">
    <property type="entry name" value="Integrase_cat-core"/>
</dbReference>
<dbReference type="Gramene" id="KFK23511">
    <property type="protein sequence ID" value="KFK23511"/>
    <property type="gene ID" value="AALP_AAs69829U000200"/>
</dbReference>
<dbReference type="GO" id="GO:0004523">
    <property type="term" value="F:RNA-DNA hybrid ribonuclease activity"/>
    <property type="evidence" value="ECO:0007669"/>
    <property type="project" value="InterPro"/>
</dbReference>
<dbReference type="Gene3D" id="3.30.70.270">
    <property type="match status" value="2"/>
</dbReference>
<proteinExistence type="predicted"/>
<dbReference type="SUPFAM" id="SSF53098">
    <property type="entry name" value="Ribonuclease H-like"/>
    <property type="match status" value="2"/>
</dbReference>
<evidence type="ECO:0000256" key="1">
    <source>
        <dbReference type="ARBA" id="ARBA00023172"/>
    </source>
</evidence>
<dbReference type="EMBL" id="KL978321">
    <property type="protein sequence ID" value="KFK23511.1"/>
    <property type="molecule type" value="Genomic_DNA"/>
</dbReference>
<dbReference type="GO" id="GO:0003676">
    <property type="term" value="F:nucleic acid binding"/>
    <property type="evidence" value="ECO:0007669"/>
    <property type="project" value="InterPro"/>
</dbReference>
<dbReference type="Gene3D" id="3.30.420.10">
    <property type="entry name" value="Ribonuclease H-like superfamily/Ribonuclease H"/>
    <property type="match status" value="2"/>
</dbReference>
<dbReference type="CDD" id="cd00303">
    <property type="entry name" value="retropepsin_like"/>
    <property type="match status" value="1"/>
</dbReference>
<sequence>MDRVTSDLKYTQSQMHQGTGNAPAIAQVLEKARNTPFDERIAKTKISDPGRIKLPIYEGTTDPSDHLMEFEVALGRANFKETEKDIVYCKLFVESLKGHALQWFYKPEKNSVRTFLQLSELFVQHYNIFMERKIYDSELWNNKLGETESLRSFMTRFKNTLSKTLSTVQPTSLERKRKGGKTKQASEPAKVAAPKKNNPSYVEYEGGSGGAHNYQVESSGRGRGRGRGPGRGRGTWNNTWTRESKDYDEKLYCDFHKSSGHSTARCRELGRQLIAKLTEGTLKNNNSLSDFKPVEKAPTEAEQQVDTPRRHRRDDGVENGKQREVINMIMGGSQFCADDETAIEAYQLRVDVCANISAPAKPRLSSDSITFDEKDTEGLNQPHNDPLVINLTVYDFNIARVLIDTGSSVDVIFKKTLERMKIDLSTIKGRPKHITGFSGETTMTMGTIRLPVQAGNVKQMVDFTVSDHPAIYNIAEGRVEEERPTCEPVISVCIDEQHPERCVEIGATLDEDLKKELVAFLWKNINTFAWAAEDMPGIDINVTSHELNIDSTFKPIKQKRRKLGPERAKAVNDEVERLLRVGSITEVKYPDWLANPVVVKKKNGKWRVCVDFTDLNKACPKDSFPLPHIDRLVEATTGNKLLTFMDAFSGYNQILMHPEDREKTAFITDRGCYCYKVMPFGLKNAEATYQRLVNKMFQDQLGKTMEVYIDDMLVKSLEEKDHISHLEACFNQLNLYDMKLNPTKCRFAVTSGEYLGYLVTHRGIEANPKQIDALIQMASPRNKREVQRLTGRVAAPNRFISRSTDKRLPFYNTLRGNKQFEWSDKCEDAFRQLKEYLATLPILAKPVTGEPLFLYIAISETAVSAVLVREERGEQKPIFYVSKTLTDAETRYPQLEKLALSIVMASRKLRSYFQAHTIVVLSTFPLRTILHSPSQSGRLAKWAIELSEYDIEYRGRTCNKSQVLADFLIELPEDQMLKEVRPGIWELHVDGSSSKNGSGVGIRLASPTGEILEQSFRLGFKASNNEAEYEAIIAGMRLAHGLNIEHVRAFCDSQLVTSQFSGEYATKDDRMEAYVKIVKDLASTFKEFTLTRIPRGENVDADALANLASASAPPKDPALKRIARQAKAIAESLETSPQDMEMTEAAEETEPMHPPLVTPITDAENAPDTDNLSLKDHHQDTSVPMETDGEPEYVCDKPWMDQIRAYIVSGNLPSNNWAARKLQKQAARYVLLDENIYRCGFSGPLLTCVEGQEARQVMEEVHSGSCGNHSGGKALAIKIKRHGHFWPTIVNDCIKFSAKCERCQRHAPKIHQPTEKLSSVTSAYPFMRWAMDIVGPLHASKQKRFLLVLTDYFSKWVEAEAYSSIKDAQVESFVWKNIICRHGIPFEIITDNGSQFISNRFEAFCAKWKIRLNKSTPRHPQGNGQAEAMNNTILDGLKKRLDAKKGRWADELEGVLWSHRTTPKRGTGETSFAPVYGTKCVIPSEITSPGPRRRLFPEHEDLNDSLLFDELDFLNERRSQALITIANYQNAAARYYNSKVRIRCFREGDLVLREVFQNTAERNAWKLGANWEGPYKVTTVVRPGVYELATMAGKPILHSWNAKHLKRYYH</sequence>
<dbReference type="InterPro" id="IPR036397">
    <property type="entry name" value="RNaseH_sf"/>
</dbReference>
<dbReference type="InterPro" id="IPR021109">
    <property type="entry name" value="Peptidase_aspartic_dom_sf"/>
</dbReference>
<organism evidence="5 6">
    <name type="scientific">Arabis alpina</name>
    <name type="common">Alpine rock-cress</name>
    <dbReference type="NCBI Taxonomy" id="50452"/>
    <lineage>
        <taxon>Eukaryota</taxon>
        <taxon>Viridiplantae</taxon>
        <taxon>Streptophyta</taxon>
        <taxon>Embryophyta</taxon>
        <taxon>Tracheophyta</taxon>
        <taxon>Spermatophyta</taxon>
        <taxon>Magnoliopsida</taxon>
        <taxon>eudicotyledons</taxon>
        <taxon>Gunneridae</taxon>
        <taxon>Pentapetalae</taxon>
        <taxon>rosids</taxon>
        <taxon>malvids</taxon>
        <taxon>Brassicales</taxon>
        <taxon>Brassicaceae</taxon>
        <taxon>Arabideae</taxon>
        <taxon>Arabis</taxon>
    </lineage>
</organism>
<evidence type="ECO:0000313" key="5">
    <source>
        <dbReference type="EMBL" id="KFK23511.1"/>
    </source>
</evidence>
<dbReference type="CDD" id="cd09274">
    <property type="entry name" value="RNase_HI_RT_Ty3"/>
    <property type="match status" value="1"/>
</dbReference>
<evidence type="ECO:0000259" key="3">
    <source>
        <dbReference type="PROSITE" id="PS50878"/>
    </source>
</evidence>
<name>A0A087G0V9_ARAAL</name>
<feature type="region of interest" description="Disordered" evidence="2">
    <location>
        <begin position="284"/>
        <end position="322"/>
    </location>
</feature>
<dbReference type="Pfam" id="PF17921">
    <property type="entry name" value="Integrase_H2C2"/>
    <property type="match status" value="1"/>
</dbReference>
<feature type="region of interest" description="Disordered" evidence="2">
    <location>
        <begin position="1132"/>
        <end position="1153"/>
    </location>
</feature>
<dbReference type="eggNOG" id="KOG0017">
    <property type="taxonomic scope" value="Eukaryota"/>
</dbReference>
<dbReference type="Gene3D" id="2.40.70.10">
    <property type="entry name" value="Acid Proteases"/>
    <property type="match status" value="1"/>
</dbReference>
<dbReference type="Pfam" id="PF17919">
    <property type="entry name" value="RT_RNaseH_2"/>
    <property type="match status" value="1"/>
</dbReference>
<dbReference type="GO" id="GO:0015074">
    <property type="term" value="P:DNA integration"/>
    <property type="evidence" value="ECO:0007669"/>
    <property type="project" value="InterPro"/>
</dbReference>
<dbReference type="InterPro" id="IPR043128">
    <property type="entry name" value="Rev_trsase/Diguanyl_cyclase"/>
</dbReference>
<protein>
    <submittedName>
        <fullName evidence="5">Uncharacterized protein</fullName>
    </submittedName>
</protein>
<dbReference type="CDD" id="cd09279">
    <property type="entry name" value="RNase_HI_like"/>
    <property type="match status" value="1"/>
</dbReference>
<dbReference type="InterPro" id="IPR043502">
    <property type="entry name" value="DNA/RNA_pol_sf"/>
</dbReference>
<dbReference type="Proteomes" id="UP000029120">
    <property type="component" value="Unassembled WGS sequence"/>
</dbReference>
<feature type="domain" description="Integrase catalytic" evidence="4">
    <location>
        <begin position="1321"/>
        <end position="1491"/>
    </location>
</feature>
<feature type="domain" description="Reverse transcriptase" evidence="3">
    <location>
        <begin position="580"/>
        <end position="759"/>
    </location>
</feature>
<evidence type="ECO:0000313" key="6">
    <source>
        <dbReference type="Proteomes" id="UP000029120"/>
    </source>
</evidence>
<dbReference type="InterPro" id="IPR002156">
    <property type="entry name" value="RNaseH_domain"/>
</dbReference>
<accession>A0A087G0V9</accession>
<feature type="compositionally biased region" description="Polar residues" evidence="2">
    <location>
        <begin position="8"/>
        <end position="20"/>
    </location>
</feature>
<keyword evidence="6" id="KW-1185">Reference proteome</keyword>